<protein>
    <recommendedName>
        <fullName evidence="1">PiggyBac transposable element-derived protein domain-containing protein</fullName>
    </recommendedName>
</protein>
<accession>A0A1B6M557</accession>
<gene>
    <name evidence="2" type="ORF">g.19352</name>
</gene>
<dbReference type="PANTHER" id="PTHR46599:SF6">
    <property type="entry name" value="DUAL SPECIFICITY PHOSPHATASE 26"/>
    <property type="match status" value="1"/>
</dbReference>
<organism evidence="2">
    <name type="scientific">Graphocephala atropunctata</name>
    <dbReference type="NCBI Taxonomy" id="36148"/>
    <lineage>
        <taxon>Eukaryota</taxon>
        <taxon>Metazoa</taxon>
        <taxon>Ecdysozoa</taxon>
        <taxon>Arthropoda</taxon>
        <taxon>Hexapoda</taxon>
        <taxon>Insecta</taxon>
        <taxon>Pterygota</taxon>
        <taxon>Neoptera</taxon>
        <taxon>Paraneoptera</taxon>
        <taxon>Hemiptera</taxon>
        <taxon>Auchenorrhyncha</taxon>
        <taxon>Membracoidea</taxon>
        <taxon>Cicadellidae</taxon>
        <taxon>Cicadellinae</taxon>
        <taxon>Cicadellini</taxon>
        <taxon>Graphocephala</taxon>
    </lineage>
</organism>
<dbReference type="InterPro" id="IPR029526">
    <property type="entry name" value="PGBD"/>
</dbReference>
<feature type="domain" description="PiggyBac transposable element-derived protein" evidence="1">
    <location>
        <begin position="4"/>
        <end position="217"/>
    </location>
</feature>
<reference evidence="2" key="1">
    <citation type="submission" date="2015-11" db="EMBL/GenBank/DDBJ databases">
        <title>De novo transcriptome assembly of four potential Pierce s Disease insect vectors from Arizona vineyards.</title>
        <authorList>
            <person name="Tassone E.E."/>
        </authorList>
    </citation>
    <scope>NUCLEOTIDE SEQUENCE</scope>
</reference>
<dbReference type="EMBL" id="GEBQ01008911">
    <property type="protein sequence ID" value="JAT31066.1"/>
    <property type="molecule type" value="Transcribed_RNA"/>
</dbReference>
<dbReference type="Pfam" id="PF13843">
    <property type="entry name" value="DDE_Tnp_1_7"/>
    <property type="match status" value="1"/>
</dbReference>
<evidence type="ECO:0000259" key="1">
    <source>
        <dbReference type="Pfam" id="PF13843"/>
    </source>
</evidence>
<sequence>MLESFRGRCSFRQYMPKKPAKYGLKMFALVDAKMMYTANLELYCGTQPDGPFSLDNRPHAVVKRLTAPIHDSGRNVTMDNWFSSVPIVNELVTQNKLTVVDSYTKKNKRELPQEIVNTRHRPVNSSLFAFGEQSMVVSYVPKKYRNVILISSMHDSDEIDDDAGDQTKPRIVTFYNSTKGGVDLVDSIKGEYTVARVSFRWPLRIFFSLLDIGAINAQIVLNGNTGEQLTRRILLKTLALDLFKTHMALRATSHGVQNDLRLKIRHHLGMDAETPRPQPVRNNERVKCGFCPKKNRYTTVRCATCVAPICGKHTVTLCAQCKTNNVEDGPDSD</sequence>
<dbReference type="AlphaFoldDB" id="A0A1B6M557"/>
<evidence type="ECO:0000313" key="2">
    <source>
        <dbReference type="EMBL" id="JAT31066.1"/>
    </source>
</evidence>
<proteinExistence type="predicted"/>
<dbReference type="PANTHER" id="PTHR46599">
    <property type="entry name" value="PIGGYBAC TRANSPOSABLE ELEMENT-DERIVED PROTEIN 4"/>
    <property type="match status" value="1"/>
</dbReference>
<name>A0A1B6M557_9HEMI</name>